<protein>
    <recommendedName>
        <fullName evidence="3">F-box domain-containing protein</fullName>
    </recommendedName>
</protein>
<organism evidence="1 2">
    <name type="scientific">Rhodonia placenta</name>
    <dbReference type="NCBI Taxonomy" id="104341"/>
    <lineage>
        <taxon>Eukaryota</taxon>
        <taxon>Fungi</taxon>
        <taxon>Dikarya</taxon>
        <taxon>Basidiomycota</taxon>
        <taxon>Agaricomycotina</taxon>
        <taxon>Agaricomycetes</taxon>
        <taxon>Polyporales</taxon>
        <taxon>Adustoporiaceae</taxon>
        <taxon>Rhodonia</taxon>
    </lineage>
</organism>
<reference evidence="1" key="2">
    <citation type="journal article" name="Front. Microbiol.">
        <title>Degradative Capacity of Two Strains of Rhodonia placenta: From Phenotype to Genotype.</title>
        <authorList>
            <person name="Kolle M."/>
            <person name="Horta M.A.C."/>
            <person name="Nowrousian M."/>
            <person name="Ohm R.A."/>
            <person name="Benz J.P."/>
            <person name="Pilgard A."/>
        </authorList>
    </citation>
    <scope>NUCLEOTIDE SEQUENCE</scope>
    <source>
        <strain evidence="1">FPRL280</strain>
    </source>
</reference>
<sequence length="557" mass="62641">MVSKRRRLTTRNHCAERSTWKFGFLRLLLCCLTEPHTQGWLASIYLIRPSRSTTSTVPALSSDLMGLLYSGGKQSRKLRAPLRYPAASDCVSNPVESASRRALRIDEILRMVVAFLHGHPKKPDTCSVLQFAVTCSTFLEPSLSILWETQHGLENILRLLPCDTWRDTATPDGKKILANNFPMQELVTDVPLNAHLPRFVAYTSFVKNLFWRKEDEERLGIASLTQFLTPPGRFNLTTFSSTMEIDGEGVLLLAQMRNLKALELSLNCKSLAGVRFQSDSFPSLEVLNLGLDEMDESTLRLFKSITSTVLVGIQLLVDSDYTIDTVYAHLAVLARFPLKFFKLSLDSQSFDDDDEFPGDKIVPCHILRTLLKTPTIMFIQLDAPCLWLDEDTLQDMHDAWPRLLFLSLIADLEVTVYTSISDPSTPLAQATVSLQCVALHVDYRSLRRLLNEKSFPNGHILELHTHSQTEVARAVAVAQHMHATFPQLRLVDPNNPNTGPWNEISRTLPGHCDSYLVKFGGLSLADVLPTPEDDDRAYDEETGIIRIMYNPRLSVSG</sequence>
<gene>
    <name evidence="1" type="ORF">IEO21_08864</name>
</gene>
<dbReference type="EMBL" id="JADOXO010000354">
    <property type="protein sequence ID" value="KAF9805975.1"/>
    <property type="molecule type" value="Genomic_DNA"/>
</dbReference>
<evidence type="ECO:0000313" key="1">
    <source>
        <dbReference type="EMBL" id="KAF9805975.1"/>
    </source>
</evidence>
<dbReference type="Proteomes" id="UP000639403">
    <property type="component" value="Unassembled WGS sequence"/>
</dbReference>
<dbReference type="AlphaFoldDB" id="A0A8H7NVD7"/>
<evidence type="ECO:0008006" key="3">
    <source>
        <dbReference type="Google" id="ProtNLM"/>
    </source>
</evidence>
<accession>A0A8H7NVD7</accession>
<name>A0A8H7NVD7_9APHY</name>
<reference evidence="1" key="1">
    <citation type="submission" date="2020-11" db="EMBL/GenBank/DDBJ databases">
        <authorList>
            <person name="Koelle M."/>
            <person name="Horta M.A.C."/>
            <person name="Nowrousian M."/>
            <person name="Ohm R.A."/>
            <person name="Benz P."/>
            <person name="Pilgard A."/>
        </authorList>
    </citation>
    <scope>NUCLEOTIDE SEQUENCE</scope>
    <source>
        <strain evidence="1">FPRL280</strain>
    </source>
</reference>
<proteinExistence type="predicted"/>
<evidence type="ECO:0000313" key="2">
    <source>
        <dbReference type="Proteomes" id="UP000639403"/>
    </source>
</evidence>
<comment type="caution">
    <text evidence="1">The sequence shown here is derived from an EMBL/GenBank/DDBJ whole genome shotgun (WGS) entry which is preliminary data.</text>
</comment>